<feature type="compositionally biased region" description="Basic and acidic residues" evidence="1">
    <location>
        <begin position="1"/>
        <end position="12"/>
    </location>
</feature>
<feature type="non-terminal residue" evidence="2">
    <location>
        <position position="119"/>
    </location>
</feature>
<organism evidence="2 3">
    <name type="scientific">Beta vulgaris subsp. vulgaris</name>
    <name type="common">Beet</name>
    <dbReference type="NCBI Taxonomy" id="3555"/>
    <lineage>
        <taxon>Eukaryota</taxon>
        <taxon>Viridiplantae</taxon>
        <taxon>Streptophyta</taxon>
        <taxon>Embryophyta</taxon>
        <taxon>Tracheophyta</taxon>
        <taxon>Spermatophyta</taxon>
        <taxon>Magnoliopsida</taxon>
        <taxon>eudicotyledons</taxon>
        <taxon>Gunneridae</taxon>
        <taxon>Pentapetalae</taxon>
        <taxon>Caryophyllales</taxon>
        <taxon>Chenopodiaceae</taxon>
        <taxon>Betoideae</taxon>
        <taxon>Beta</taxon>
    </lineage>
</organism>
<keyword evidence="3" id="KW-1185">Reference proteome</keyword>
<name>A0A0J8B250_BETVV</name>
<evidence type="ECO:0000256" key="1">
    <source>
        <dbReference type="SAM" id="MobiDB-lite"/>
    </source>
</evidence>
<reference evidence="2 3" key="1">
    <citation type="journal article" date="2014" name="Nature">
        <title>The genome of the recently domesticated crop plant sugar beet (Beta vulgaris).</title>
        <authorList>
            <person name="Dohm J.C."/>
            <person name="Minoche A.E."/>
            <person name="Holtgrawe D."/>
            <person name="Capella-Gutierrez S."/>
            <person name="Zakrzewski F."/>
            <person name="Tafer H."/>
            <person name="Rupp O."/>
            <person name="Sorensen T.R."/>
            <person name="Stracke R."/>
            <person name="Reinhardt R."/>
            <person name="Goesmann A."/>
            <person name="Kraft T."/>
            <person name="Schulz B."/>
            <person name="Stadler P.F."/>
            <person name="Schmidt T."/>
            <person name="Gabaldon T."/>
            <person name="Lehrach H."/>
            <person name="Weisshaar B."/>
            <person name="Himmelbauer H."/>
        </authorList>
    </citation>
    <scope>NUCLEOTIDE SEQUENCE [LARGE SCALE GENOMIC DNA]</scope>
    <source>
        <tissue evidence="2">Taproot</tissue>
    </source>
</reference>
<protein>
    <submittedName>
        <fullName evidence="2">Uncharacterized protein</fullName>
    </submittedName>
</protein>
<sequence length="119" mass="13045">METLASKEHEEGANSEDPYNQVIKKVEHSGRVRLYGKGVTKTDLKKGGTKCRYIIPQEFLQSIQTGLVEQLREANPGIDLVVPDVQVSSTTKDATATSNEAIEQNGEQELTSGTDLLNQ</sequence>
<proteinExistence type="predicted"/>
<evidence type="ECO:0000313" key="3">
    <source>
        <dbReference type="Proteomes" id="UP000035740"/>
    </source>
</evidence>
<accession>A0A0J8B250</accession>
<dbReference type="OrthoDB" id="1728699at2759"/>
<feature type="region of interest" description="Disordered" evidence="1">
    <location>
        <begin position="89"/>
        <end position="119"/>
    </location>
</feature>
<dbReference type="AlphaFoldDB" id="A0A0J8B250"/>
<dbReference type="Proteomes" id="UP000035740">
    <property type="component" value="Unassembled WGS sequence"/>
</dbReference>
<gene>
    <name evidence="2" type="ORF">BVRB_026120</name>
</gene>
<evidence type="ECO:0000313" key="2">
    <source>
        <dbReference type="EMBL" id="KMS93968.1"/>
    </source>
</evidence>
<dbReference type="EMBL" id="KQ097303">
    <property type="protein sequence ID" value="KMS93968.1"/>
    <property type="molecule type" value="Genomic_DNA"/>
</dbReference>
<dbReference type="Gramene" id="KMS93968">
    <property type="protein sequence ID" value="KMS93968"/>
    <property type="gene ID" value="BVRB_026120"/>
</dbReference>
<feature type="region of interest" description="Disordered" evidence="1">
    <location>
        <begin position="1"/>
        <end position="21"/>
    </location>
</feature>